<dbReference type="AlphaFoldDB" id="A0AAN6N3X2"/>
<evidence type="ECO:0000313" key="1">
    <source>
        <dbReference type="EMBL" id="KAK3937358.1"/>
    </source>
</evidence>
<name>A0AAN6N3X2_9PEZI</name>
<gene>
    <name evidence="1" type="ORF">QBC46DRAFT_411206</name>
</gene>
<comment type="caution">
    <text evidence="1">The sequence shown here is derived from an EMBL/GenBank/DDBJ whole genome shotgun (WGS) entry which is preliminary data.</text>
</comment>
<keyword evidence="2" id="KW-1185">Reference proteome</keyword>
<evidence type="ECO:0000313" key="2">
    <source>
        <dbReference type="Proteomes" id="UP001303473"/>
    </source>
</evidence>
<protein>
    <submittedName>
        <fullName evidence="1">Uncharacterized protein</fullName>
    </submittedName>
</protein>
<proteinExistence type="predicted"/>
<organism evidence="1 2">
    <name type="scientific">Diplogelasinospora grovesii</name>
    <dbReference type="NCBI Taxonomy" id="303347"/>
    <lineage>
        <taxon>Eukaryota</taxon>
        <taxon>Fungi</taxon>
        <taxon>Dikarya</taxon>
        <taxon>Ascomycota</taxon>
        <taxon>Pezizomycotina</taxon>
        <taxon>Sordariomycetes</taxon>
        <taxon>Sordariomycetidae</taxon>
        <taxon>Sordariales</taxon>
        <taxon>Diplogelasinosporaceae</taxon>
        <taxon>Diplogelasinospora</taxon>
    </lineage>
</organism>
<reference evidence="2" key="1">
    <citation type="journal article" date="2023" name="Mol. Phylogenet. Evol.">
        <title>Genome-scale phylogeny and comparative genomics of the fungal order Sordariales.</title>
        <authorList>
            <person name="Hensen N."/>
            <person name="Bonometti L."/>
            <person name="Westerberg I."/>
            <person name="Brannstrom I.O."/>
            <person name="Guillou S."/>
            <person name="Cros-Aarteil S."/>
            <person name="Calhoun S."/>
            <person name="Haridas S."/>
            <person name="Kuo A."/>
            <person name="Mondo S."/>
            <person name="Pangilinan J."/>
            <person name="Riley R."/>
            <person name="LaButti K."/>
            <person name="Andreopoulos B."/>
            <person name="Lipzen A."/>
            <person name="Chen C."/>
            <person name="Yan M."/>
            <person name="Daum C."/>
            <person name="Ng V."/>
            <person name="Clum A."/>
            <person name="Steindorff A."/>
            <person name="Ohm R.A."/>
            <person name="Martin F."/>
            <person name="Silar P."/>
            <person name="Natvig D.O."/>
            <person name="Lalanne C."/>
            <person name="Gautier V."/>
            <person name="Ament-Velasquez S.L."/>
            <person name="Kruys A."/>
            <person name="Hutchinson M.I."/>
            <person name="Powell A.J."/>
            <person name="Barry K."/>
            <person name="Miller A.N."/>
            <person name="Grigoriev I.V."/>
            <person name="Debuchy R."/>
            <person name="Gladieux P."/>
            <person name="Hiltunen Thoren M."/>
            <person name="Johannesson H."/>
        </authorList>
    </citation>
    <scope>NUCLEOTIDE SEQUENCE [LARGE SCALE GENOMIC DNA]</scope>
    <source>
        <strain evidence="2">CBS 340.73</strain>
    </source>
</reference>
<dbReference type="Proteomes" id="UP001303473">
    <property type="component" value="Unassembled WGS sequence"/>
</dbReference>
<accession>A0AAN6N3X2</accession>
<sequence length="237" mass="26054">MSAHFAATAASFDSYQRIREAAWGLANTIQAIATPMHRGMVQKGQVGDCELRQAPFAQMFQVLHMVSASQYVVQFYSVPNRYPSDEAKAQILPCADYQAYWPYSAGTKEQLCRNKPKQAAGIPAGAASRVLEPNCRCIRNSKGPETLAVLAVPMSLEQLSCLIYLPGRVATSKPVSFLSDIGGRVTFFGSANRPFWVLKLLERAVNAAQRQPHHEAKLGFARQGSDPWCQDTPSYVA</sequence>
<dbReference type="EMBL" id="MU853856">
    <property type="protein sequence ID" value="KAK3937358.1"/>
    <property type="molecule type" value="Genomic_DNA"/>
</dbReference>